<dbReference type="PROSITE" id="PS50923">
    <property type="entry name" value="SUSHI"/>
    <property type="match status" value="2"/>
</dbReference>
<comment type="caution">
    <text evidence="6">Lacks conserved residue(s) required for the propagation of feature annotation.</text>
</comment>
<dbReference type="Proteomes" id="UP000694427">
    <property type="component" value="Unplaced"/>
</dbReference>
<evidence type="ECO:0000313" key="11">
    <source>
        <dbReference type="Proteomes" id="UP000694427"/>
    </source>
</evidence>
<dbReference type="Pfam" id="PF00084">
    <property type="entry name" value="Sushi"/>
    <property type="match status" value="1"/>
</dbReference>
<dbReference type="NCBIfam" id="TIGR02232">
    <property type="entry name" value="myxo_disulf_rpt"/>
    <property type="match status" value="1"/>
</dbReference>
<proteinExistence type="inferred from homology"/>
<dbReference type="InterPro" id="IPR011936">
    <property type="entry name" value="Myxo_disulph_rpt"/>
</dbReference>
<evidence type="ECO:0000256" key="7">
    <source>
        <dbReference type="SAM" id="MobiDB-lite"/>
    </source>
</evidence>
<dbReference type="Ensembl" id="ENSCCRT00010094198.1">
    <property type="protein sequence ID" value="ENSCCRP00010084911.1"/>
    <property type="gene ID" value="ENSCCRG00010037067.1"/>
</dbReference>
<dbReference type="SMART" id="SM00032">
    <property type="entry name" value="CCP"/>
    <property type="match status" value="4"/>
</dbReference>
<keyword evidence="11" id="KW-1185">Reference proteome</keyword>
<dbReference type="SUPFAM" id="SSF57535">
    <property type="entry name" value="Complement control module/SCR domain"/>
    <property type="match status" value="3"/>
</dbReference>
<keyword evidence="3" id="KW-0677">Repeat</keyword>
<organism evidence="10 11">
    <name type="scientific">Cyprinus carpio</name>
    <name type="common">Common carp</name>
    <dbReference type="NCBI Taxonomy" id="7962"/>
    <lineage>
        <taxon>Eukaryota</taxon>
        <taxon>Metazoa</taxon>
        <taxon>Chordata</taxon>
        <taxon>Craniata</taxon>
        <taxon>Vertebrata</taxon>
        <taxon>Euteleostomi</taxon>
        <taxon>Actinopterygii</taxon>
        <taxon>Neopterygii</taxon>
        <taxon>Teleostei</taxon>
        <taxon>Ostariophysi</taxon>
        <taxon>Cypriniformes</taxon>
        <taxon>Cyprinidae</taxon>
        <taxon>Cyprininae</taxon>
        <taxon>Cyprinus</taxon>
    </lineage>
</organism>
<dbReference type="GO" id="GO:0006508">
    <property type="term" value="P:proteolysis"/>
    <property type="evidence" value="ECO:0007669"/>
    <property type="project" value="TreeGrafter"/>
</dbReference>
<feature type="region of interest" description="Disordered" evidence="7">
    <location>
        <begin position="128"/>
        <end position="169"/>
    </location>
</feature>
<feature type="compositionally biased region" description="Polar residues" evidence="7">
    <location>
        <begin position="137"/>
        <end position="150"/>
    </location>
</feature>
<dbReference type="Pfam" id="PF13948">
    <property type="entry name" value="DUF4215"/>
    <property type="match status" value="1"/>
</dbReference>
<evidence type="ECO:0000256" key="6">
    <source>
        <dbReference type="PROSITE-ProRule" id="PRU00302"/>
    </source>
</evidence>
<dbReference type="InterPro" id="IPR008754">
    <property type="entry name" value="Peptidase_M43"/>
</dbReference>
<feature type="region of interest" description="Disordered" evidence="7">
    <location>
        <begin position="200"/>
        <end position="219"/>
    </location>
</feature>
<reference evidence="10" key="1">
    <citation type="submission" date="2025-08" db="UniProtKB">
        <authorList>
            <consortium name="Ensembl"/>
        </authorList>
    </citation>
    <scope>IDENTIFICATION</scope>
</reference>
<dbReference type="InterPro" id="IPR006558">
    <property type="entry name" value="LamG-like"/>
</dbReference>
<dbReference type="GO" id="GO:0005615">
    <property type="term" value="C:extracellular space"/>
    <property type="evidence" value="ECO:0007669"/>
    <property type="project" value="TreeGrafter"/>
</dbReference>
<dbReference type="Gene3D" id="2.10.70.10">
    <property type="entry name" value="Complement Module, domain 1"/>
    <property type="match status" value="3"/>
</dbReference>
<dbReference type="SMART" id="SM00560">
    <property type="entry name" value="LamGL"/>
    <property type="match status" value="1"/>
</dbReference>
<dbReference type="FunFam" id="3.40.390.10:FF:000026">
    <property type="entry name" value="Pappalysin 1"/>
    <property type="match status" value="1"/>
</dbReference>
<evidence type="ECO:0000256" key="5">
    <source>
        <dbReference type="ARBA" id="ARBA00023180"/>
    </source>
</evidence>
<dbReference type="PANTHER" id="PTHR46130:SF1">
    <property type="entry name" value="PAPPALYSIN-2"/>
    <property type="match status" value="1"/>
</dbReference>
<feature type="domain" description="Sushi" evidence="9">
    <location>
        <begin position="1534"/>
        <end position="1589"/>
    </location>
</feature>
<evidence type="ECO:0000259" key="9">
    <source>
        <dbReference type="PROSITE" id="PS50923"/>
    </source>
</evidence>
<feature type="signal peptide" evidence="8">
    <location>
        <begin position="1"/>
        <end position="22"/>
    </location>
</feature>
<keyword evidence="6" id="KW-0768">Sushi</keyword>
<keyword evidence="4" id="KW-1015">Disulfide bond</keyword>
<reference evidence="10" key="2">
    <citation type="submission" date="2025-09" db="UniProtKB">
        <authorList>
            <consortium name="Ensembl"/>
        </authorList>
    </citation>
    <scope>IDENTIFICATION</scope>
</reference>
<accession>A0A8C1N0S9</accession>
<feature type="chain" id="PRO_5034837644" evidence="8">
    <location>
        <begin position="23"/>
        <end position="1742"/>
    </location>
</feature>
<dbReference type="PANTHER" id="PTHR46130">
    <property type="entry name" value="LAMGL DOMAIN-CONTAINING PROTEIN"/>
    <property type="match status" value="1"/>
</dbReference>
<keyword evidence="5" id="KW-0325">Glycoprotein</keyword>
<keyword evidence="2 8" id="KW-0732">Signal</keyword>
<feature type="domain" description="Sushi" evidence="9">
    <location>
        <begin position="1403"/>
        <end position="1464"/>
    </location>
</feature>
<sequence>MMFFRLLAIILAVFHTWPLNRAQPDHLQKYKRTLAQRADRALAGEQCDSISRKRPLHSAAQQYPLAGVTGRYTRLIDLHLRKTRTVRSCSGECSSSGTNAVELTNWDINEKEKYEEPQEETFIWKKAGKQPQGANDPGSTKSHKPLQSISKGHPLQAEKGGDLTDSSLSLRRVARTLPEFDNEEEVPKDMQHTNIHHTDLPTENEEFSGEQEGLQSTAGEPWRADVRNMPEKWMTAVYFSGQADHLKVNPAFGLELPRSRFTLELWVKPEGGQNNPAIIAGVFDNCSYPLSEKGWCVGIRAADPTGRKDGRFFFSLRMDRALKSTTIIAHQRYQPNSWTHVVASYDGHKMALYIDNSKVGESREQSGDLYSPYIKACRLFLLGGDQSDHEHSFRGHLGGVTLWGYAQTHEELLKGHQSHAERQAPILSQWADFSEVENQWAPYKDHNKPVIVALPVPERQLVSPFLPPQCGVTVCDNADVALSYNQQWQLRVEKHLRYRIVNICKEDGSDPTVSLQQIQLQHQALEDAFRPYNITLELSIHTIYNSSLQRRFILSNCHIAKVGNRHCDPECDHPLTGHDGGDCLRMGPCYNWKRRDGVCNPECNTIHYDYDDGDCCDPEVTDVAKTCFDPESSQRAYMSVKELKELLHLSSSDTLNVFFANNSAREELAGVATWPWAKEALTHQGGMILNPSYFGTKGHNNTMIHEMGHILGLYHVFKGVSERESCDDPCQETTPSMETGDLCADTAPTPKSKVCHDPDPVNDTCGLTQYKNTPYNNYMSYTDDDCTNHFTPNQVARMHCYIDLVYNNWVHGRKPTPVPLAPVVIGQDADSVTIHWLSPISGPLAHREGDMNCHLCDENGIFHQYAHEATSPHACDSTGYWTPEEAVGIPDVYQPCEPSMQAWSPEVNLYEHNMTTPCPQIEGCLLELHFLHPVVPDSLTVWITYTSANQKAIANIMFITENGEMVHTGPQHASCDIPLTLHLHTSKKVKAVKISTFDKKLEIDAVLLTSRPQNPLCSSCRPLLYRVLREPPIREDQSPVIIKQPTYTDSDVQRDVQYLYRIQVESDGLFSELSPGLVYIHGEHFCGDGTLQGTEDCDDGNLLNGDGCSKKCQVEPGFKCHGRPSLCYVFEGDGVCEEFEVRSSIQDCGFFTPQGFTDQWASSASGSHQDQRCPASKVTGEPVLTQMCKSQYFDINEVVAHDAWSPCTAHLNSYYTQDQPVWLKVGFERPGVAASVVIYLAYDGSWHGENCSKTVTIELCDTTGKKHLLGSYELSCQYNPLVVNVTHNLSVPFYQTSAVQLNFSSSQVAVLAVALRTSCHFSAFALTGCVHKLCSAKSCSPLNIEHASVRCTPVTDSKHCSVSCHRGYTLTVLHGQGLPSHQTEAELICVHGVWDRVVSCQPVDCGPPPQSHVYFASFSCPWGTIFGKRCTFSCNAPAILQGESDTLVCLEDGLWSYPEAYCKIECPDPPSTLNATLLVPQCLGGGHDVGTVCRYKCNPGYYVTGTLNKKPRKKFLRLECLEGGTWQEGNCSPVTCPPLPLMFEGMYTCTNNLDFNSICTLQCPDPTERSSIRCTKDGKWTEDFTMCKKIEGSCQSPLDLNLVEYSCEDGFDVGAVCYPTCIVALSDPVVLANGSSADTVEHWMRPSKVESIVCTGMLKWHPNPAQIHCIQSCEPFGGDGWCDTINNRAYCQYDGGDCCPSTLSSRKVIQFGVDCDHDECTCRDPEAEENKGTARRKEPGPL</sequence>
<evidence type="ECO:0000256" key="8">
    <source>
        <dbReference type="SAM" id="SignalP"/>
    </source>
</evidence>
<evidence type="ECO:0000256" key="3">
    <source>
        <dbReference type="ARBA" id="ARBA00022737"/>
    </source>
</evidence>
<evidence type="ECO:0000256" key="1">
    <source>
        <dbReference type="ARBA" id="ARBA00008721"/>
    </source>
</evidence>
<dbReference type="InterPro" id="IPR043543">
    <property type="entry name" value="PAPPA/PAPPA2"/>
</dbReference>
<evidence type="ECO:0000313" key="10">
    <source>
        <dbReference type="Ensembl" id="ENSCCRP00010084911.1"/>
    </source>
</evidence>
<dbReference type="InterPro" id="IPR024079">
    <property type="entry name" value="MetalloPept_cat_dom_sf"/>
</dbReference>
<protein>
    <submittedName>
        <fullName evidence="10">Pappalysin 2</fullName>
    </submittedName>
</protein>
<name>A0A8C1N0S9_CYPCA</name>
<dbReference type="Gene3D" id="2.60.120.200">
    <property type="match status" value="1"/>
</dbReference>
<dbReference type="GO" id="GO:0007166">
    <property type="term" value="P:cell surface receptor signaling pathway"/>
    <property type="evidence" value="ECO:0007669"/>
    <property type="project" value="TreeGrafter"/>
</dbReference>
<dbReference type="InterPro" id="IPR000800">
    <property type="entry name" value="Notch_dom"/>
</dbReference>
<dbReference type="SMART" id="SM00004">
    <property type="entry name" value="NL"/>
    <property type="match status" value="2"/>
</dbReference>
<dbReference type="InterPro" id="IPR058897">
    <property type="entry name" value="PAPPA_SD_C"/>
</dbReference>
<dbReference type="InterPro" id="IPR000436">
    <property type="entry name" value="Sushi_SCR_CCP_dom"/>
</dbReference>
<dbReference type="Gene3D" id="3.40.390.10">
    <property type="entry name" value="Collagenase (Catalytic Domain)"/>
    <property type="match status" value="1"/>
</dbReference>
<dbReference type="Pfam" id="PF13385">
    <property type="entry name" value="Laminin_G_3"/>
    <property type="match status" value="1"/>
</dbReference>
<dbReference type="GO" id="GO:0004222">
    <property type="term" value="F:metalloendopeptidase activity"/>
    <property type="evidence" value="ECO:0007669"/>
    <property type="project" value="TreeGrafter"/>
</dbReference>
<dbReference type="InterPro" id="IPR013320">
    <property type="entry name" value="ConA-like_dom_sf"/>
</dbReference>
<dbReference type="Pfam" id="PF05572">
    <property type="entry name" value="Peptidase_M43"/>
    <property type="match status" value="1"/>
</dbReference>
<comment type="similarity">
    <text evidence="1">Belongs to the peptidase M43B family.</text>
</comment>
<dbReference type="SUPFAM" id="SSF49899">
    <property type="entry name" value="Concanavalin A-like lectins/glucanases"/>
    <property type="match status" value="1"/>
</dbReference>
<evidence type="ECO:0000256" key="2">
    <source>
        <dbReference type="ARBA" id="ARBA00022729"/>
    </source>
</evidence>
<evidence type="ECO:0000256" key="4">
    <source>
        <dbReference type="ARBA" id="ARBA00023157"/>
    </source>
</evidence>
<dbReference type="SUPFAM" id="SSF55486">
    <property type="entry name" value="Metalloproteases ('zincins'), catalytic domain"/>
    <property type="match status" value="1"/>
</dbReference>
<dbReference type="Pfam" id="PF25900">
    <property type="entry name" value="PAPPA"/>
    <property type="match status" value="2"/>
</dbReference>
<dbReference type="InterPro" id="IPR035976">
    <property type="entry name" value="Sushi/SCR/CCP_sf"/>
</dbReference>
<dbReference type="CDD" id="cd00033">
    <property type="entry name" value="CCP"/>
    <property type="match status" value="3"/>
</dbReference>